<evidence type="ECO:0000313" key="2">
    <source>
        <dbReference type="Proteomes" id="UP000827976"/>
    </source>
</evidence>
<comment type="caution">
    <text evidence="1">The sequence shown here is derived from an EMBL/GenBank/DDBJ whole genome shotgun (WGS) entry which is preliminary data.</text>
</comment>
<dbReference type="Proteomes" id="UP000827976">
    <property type="component" value="Chromosome 4"/>
</dbReference>
<accession>A0ACB7WDJ5</accession>
<organism evidence="1 2">
    <name type="scientific">Dioscorea alata</name>
    <name type="common">Purple yam</name>
    <dbReference type="NCBI Taxonomy" id="55571"/>
    <lineage>
        <taxon>Eukaryota</taxon>
        <taxon>Viridiplantae</taxon>
        <taxon>Streptophyta</taxon>
        <taxon>Embryophyta</taxon>
        <taxon>Tracheophyta</taxon>
        <taxon>Spermatophyta</taxon>
        <taxon>Magnoliopsida</taxon>
        <taxon>Liliopsida</taxon>
        <taxon>Dioscoreales</taxon>
        <taxon>Dioscoreaceae</taxon>
        <taxon>Dioscorea</taxon>
    </lineage>
</organism>
<proteinExistence type="predicted"/>
<name>A0ACB7WDJ5_DIOAL</name>
<reference evidence="2" key="1">
    <citation type="journal article" date="2022" name="Nat. Commun.">
        <title>Chromosome evolution and the genetic basis of agronomically important traits in greater yam.</title>
        <authorList>
            <person name="Bredeson J.V."/>
            <person name="Lyons J.B."/>
            <person name="Oniyinde I.O."/>
            <person name="Okereke N.R."/>
            <person name="Kolade O."/>
            <person name="Nnabue I."/>
            <person name="Nwadili C.O."/>
            <person name="Hribova E."/>
            <person name="Parker M."/>
            <person name="Nwogha J."/>
            <person name="Shu S."/>
            <person name="Carlson J."/>
            <person name="Kariba R."/>
            <person name="Muthemba S."/>
            <person name="Knop K."/>
            <person name="Barton G.J."/>
            <person name="Sherwood A.V."/>
            <person name="Lopez-Montes A."/>
            <person name="Asiedu R."/>
            <person name="Jamnadass R."/>
            <person name="Muchugi A."/>
            <person name="Goodstein D."/>
            <person name="Egesi C.N."/>
            <person name="Featherston J."/>
            <person name="Asfaw A."/>
            <person name="Simpson G.G."/>
            <person name="Dolezel J."/>
            <person name="Hendre P.S."/>
            <person name="Van Deynze A."/>
            <person name="Kumar P.L."/>
            <person name="Obidiegwu J.E."/>
            <person name="Bhattacharjee R."/>
            <person name="Rokhsar D.S."/>
        </authorList>
    </citation>
    <scope>NUCLEOTIDE SEQUENCE [LARGE SCALE GENOMIC DNA]</scope>
    <source>
        <strain evidence="2">cv. TDa95/00328</strain>
    </source>
</reference>
<keyword evidence="2" id="KW-1185">Reference proteome</keyword>
<sequence length="168" mass="19389">MAFLGAHLIHSPAPPPSFTGLGWSSCRTSICVSAMGKESKGNGGSGRRIWRRRKLTKKDDKMDYKLERIPFLEEQVRRIRESGEIISLDIEKLMLSEENRFAFVNEVAEEAKSYVERNRDEYGEKKAILHVLSNRMNEAGFERTEAYMEPEPFRPGPGYIKHLEAWRL</sequence>
<dbReference type="EMBL" id="CM037014">
    <property type="protein sequence ID" value="KAH7685860.1"/>
    <property type="molecule type" value="Genomic_DNA"/>
</dbReference>
<protein>
    <submittedName>
        <fullName evidence="1">Picornavirus 2B protein</fullName>
    </submittedName>
</protein>
<gene>
    <name evidence="1" type="ORF">IHE45_04G067200</name>
</gene>
<evidence type="ECO:0000313" key="1">
    <source>
        <dbReference type="EMBL" id="KAH7685860.1"/>
    </source>
</evidence>